<reference evidence="1 2" key="1">
    <citation type="journal article" date="2016" name="Mol. Biol. Evol.">
        <title>Comparative Genomics of Early-Diverging Mushroom-Forming Fungi Provides Insights into the Origins of Lignocellulose Decay Capabilities.</title>
        <authorList>
            <person name="Nagy L.G."/>
            <person name="Riley R."/>
            <person name="Tritt A."/>
            <person name="Adam C."/>
            <person name="Daum C."/>
            <person name="Floudas D."/>
            <person name="Sun H."/>
            <person name="Yadav J.S."/>
            <person name="Pangilinan J."/>
            <person name="Larsson K.H."/>
            <person name="Matsuura K."/>
            <person name="Barry K."/>
            <person name="Labutti K."/>
            <person name="Kuo R."/>
            <person name="Ohm R.A."/>
            <person name="Bhattacharya S.S."/>
            <person name="Shirouzu T."/>
            <person name="Yoshinaga Y."/>
            <person name="Martin F.M."/>
            <person name="Grigoriev I.V."/>
            <person name="Hibbett D.S."/>
        </authorList>
    </citation>
    <scope>NUCLEOTIDE SEQUENCE [LARGE SCALE GENOMIC DNA]</scope>
    <source>
        <strain evidence="1 2">CBS 109695</strain>
    </source>
</reference>
<dbReference type="EMBL" id="KV417836">
    <property type="protein sequence ID" value="KZP05476.1"/>
    <property type="molecule type" value="Genomic_DNA"/>
</dbReference>
<evidence type="ECO:0000313" key="1">
    <source>
        <dbReference type="EMBL" id="KZP05476.1"/>
    </source>
</evidence>
<proteinExistence type="predicted"/>
<name>A0A167VXJ4_9AGAM</name>
<keyword evidence="2" id="KW-1185">Reference proteome</keyword>
<organism evidence="1 2">
    <name type="scientific">Athelia psychrophila</name>
    <dbReference type="NCBI Taxonomy" id="1759441"/>
    <lineage>
        <taxon>Eukaryota</taxon>
        <taxon>Fungi</taxon>
        <taxon>Dikarya</taxon>
        <taxon>Basidiomycota</taxon>
        <taxon>Agaricomycotina</taxon>
        <taxon>Agaricomycetes</taxon>
        <taxon>Agaricomycetidae</taxon>
        <taxon>Atheliales</taxon>
        <taxon>Atheliaceae</taxon>
        <taxon>Athelia</taxon>
    </lineage>
</organism>
<gene>
    <name evidence="1" type="ORF">FIBSPDRAFT_765778</name>
</gene>
<dbReference type="AlphaFoldDB" id="A0A167VXJ4"/>
<dbReference type="Proteomes" id="UP000076532">
    <property type="component" value="Unassembled WGS sequence"/>
</dbReference>
<sequence>MGPFDPSDPSCIRSIEESTELNPFSMGSMTWCRPAEKCATNQSFATATINVTNANDRNHLLQGQAYIQDKLITIQKDKHQPTL</sequence>
<evidence type="ECO:0000313" key="2">
    <source>
        <dbReference type="Proteomes" id="UP000076532"/>
    </source>
</evidence>
<protein>
    <submittedName>
        <fullName evidence="1">Uncharacterized protein</fullName>
    </submittedName>
</protein>
<accession>A0A167VXJ4</accession>